<feature type="domain" description="Tyr recombinase" evidence="3">
    <location>
        <begin position="181"/>
        <end position="392"/>
    </location>
</feature>
<comment type="caution">
    <text evidence="4">The sequence shown here is derived from an EMBL/GenBank/DDBJ whole genome shotgun (WGS) entry which is preliminary data.</text>
</comment>
<evidence type="ECO:0000256" key="1">
    <source>
        <dbReference type="ARBA" id="ARBA00023125"/>
    </source>
</evidence>
<dbReference type="InterPro" id="IPR011010">
    <property type="entry name" value="DNA_brk_join_enz"/>
</dbReference>
<keyword evidence="1" id="KW-0238">DNA-binding</keyword>
<accession>A0ABV2H232</accession>
<dbReference type="InterPro" id="IPR010998">
    <property type="entry name" value="Integrase_recombinase_N"/>
</dbReference>
<protein>
    <submittedName>
        <fullName evidence="4">Integrase</fullName>
    </submittedName>
</protein>
<dbReference type="Proteomes" id="UP001549031">
    <property type="component" value="Unassembled WGS sequence"/>
</dbReference>
<evidence type="ECO:0000259" key="3">
    <source>
        <dbReference type="PROSITE" id="PS51898"/>
    </source>
</evidence>
<keyword evidence="2" id="KW-0233">DNA recombination</keyword>
<evidence type="ECO:0000313" key="4">
    <source>
        <dbReference type="EMBL" id="MET3584608.1"/>
    </source>
</evidence>
<dbReference type="PROSITE" id="PS51898">
    <property type="entry name" value="TYR_RECOMBINASE"/>
    <property type="match status" value="1"/>
</dbReference>
<evidence type="ECO:0000313" key="5">
    <source>
        <dbReference type="Proteomes" id="UP001549031"/>
    </source>
</evidence>
<dbReference type="SUPFAM" id="SSF56349">
    <property type="entry name" value="DNA breaking-rejoining enzymes"/>
    <property type="match status" value="2"/>
</dbReference>
<name>A0ABV2H232_9HYPH</name>
<dbReference type="InterPro" id="IPR002104">
    <property type="entry name" value="Integrase_catalytic"/>
</dbReference>
<dbReference type="Gene3D" id="1.10.150.130">
    <property type="match status" value="1"/>
</dbReference>
<gene>
    <name evidence="4" type="ORF">ABID21_000703</name>
</gene>
<evidence type="ECO:0000256" key="2">
    <source>
        <dbReference type="ARBA" id="ARBA00023172"/>
    </source>
</evidence>
<dbReference type="EMBL" id="JBEPLJ010000002">
    <property type="protein sequence ID" value="MET3584608.1"/>
    <property type="molecule type" value="Genomic_DNA"/>
</dbReference>
<dbReference type="RefSeq" id="WP_247242515.1">
    <property type="nucleotide sequence ID" value="NZ_JALJRA010000002.1"/>
</dbReference>
<reference evidence="4 5" key="1">
    <citation type="submission" date="2024-06" db="EMBL/GenBank/DDBJ databases">
        <title>Genomic Encyclopedia of Type Strains, Phase IV (KMG-IV): sequencing the most valuable type-strain genomes for metagenomic binning, comparative biology and taxonomic classification.</title>
        <authorList>
            <person name="Goeker M."/>
        </authorList>
    </citation>
    <scope>NUCLEOTIDE SEQUENCE [LARGE SCALE GENOMIC DNA]</scope>
    <source>
        <strain evidence="4 5">DSM 105042</strain>
    </source>
</reference>
<dbReference type="Gene3D" id="1.10.443.10">
    <property type="entry name" value="Intergrase catalytic core"/>
    <property type="match status" value="1"/>
</dbReference>
<proteinExistence type="predicted"/>
<organism evidence="4 5">
    <name type="scientific">Pseudorhizobium tarimense</name>
    <dbReference type="NCBI Taxonomy" id="1079109"/>
    <lineage>
        <taxon>Bacteria</taxon>
        <taxon>Pseudomonadati</taxon>
        <taxon>Pseudomonadota</taxon>
        <taxon>Alphaproteobacteria</taxon>
        <taxon>Hyphomicrobiales</taxon>
        <taxon>Rhizobiaceae</taxon>
        <taxon>Rhizobium/Agrobacterium group</taxon>
        <taxon>Pseudorhizobium</taxon>
    </lineage>
</organism>
<sequence length="407" mass="46073">MEEVQAEGLKWIKRANRRVPYWVADETDVKNGYVPKTVNLDKFRDQPDILVARCNLLQAEMMLWRAGFRREEMKFDGSIRSLLNIYQRDPESSYQNLKPGSLVPYNHYLQKIEEHIGTRRVDQIDGIDVLRWHKVWSENGKHLAAASTCRAVLEAAVKHGILRRYEGCIELRQILVTARAQLPKPRPREVVITADEVVAARLAAHAAGRPSSALAYALAFETTLRLWDIIGQWWPLDKGGMSDVISPEMGMKWFGLRWENIDETMLLRYRPSKTDGTTGKSIIYPLTKAPMVMEELDYWPVEKRTGPIIVSEETGLPYLNRVVTERWEADRKAAGISSKAWARDLRASGITEGRAAGVETDDAAKVAGHSTKRTTSAVYDRAAIEAAERFADARIKGRADGGKRTEK</sequence>
<dbReference type="InterPro" id="IPR013762">
    <property type="entry name" value="Integrase-like_cat_sf"/>
</dbReference>
<keyword evidence="5" id="KW-1185">Reference proteome</keyword>